<feature type="transmembrane region" description="Helical" evidence="8">
    <location>
        <begin position="68"/>
        <end position="88"/>
    </location>
</feature>
<keyword evidence="6 8" id="KW-1133">Transmembrane helix</keyword>
<keyword evidence="4" id="KW-0997">Cell inner membrane</keyword>
<dbReference type="GO" id="GO:0022857">
    <property type="term" value="F:transmembrane transporter activity"/>
    <property type="evidence" value="ECO:0007669"/>
    <property type="project" value="InterPro"/>
</dbReference>
<dbReference type="CDD" id="cd06579">
    <property type="entry name" value="TM_PBP1_transp_AraH_like"/>
    <property type="match status" value="1"/>
</dbReference>
<feature type="transmembrane region" description="Helical" evidence="8">
    <location>
        <begin position="36"/>
        <end position="56"/>
    </location>
</feature>
<feature type="transmembrane region" description="Helical" evidence="8">
    <location>
        <begin position="118"/>
        <end position="140"/>
    </location>
</feature>
<dbReference type="Pfam" id="PF02653">
    <property type="entry name" value="BPD_transp_2"/>
    <property type="match status" value="1"/>
</dbReference>
<proteinExistence type="predicted"/>
<evidence type="ECO:0000256" key="4">
    <source>
        <dbReference type="ARBA" id="ARBA00022519"/>
    </source>
</evidence>
<keyword evidence="7 8" id="KW-0472">Membrane</keyword>
<dbReference type="PANTHER" id="PTHR32196">
    <property type="entry name" value="ABC TRANSPORTER PERMEASE PROTEIN YPHD-RELATED-RELATED"/>
    <property type="match status" value="1"/>
</dbReference>
<evidence type="ECO:0000256" key="5">
    <source>
        <dbReference type="ARBA" id="ARBA00022692"/>
    </source>
</evidence>
<comment type="subcellular location">
    <subcellularLocation>
        <location evidence="1">Cell membrane</location>
        <topology evidence="1">Multi-pass membrane protein</topology>
    </subcellularLocation>
</comment>
<evidence type="ECO:0000313" key="9">
    <source>
        <dbReference type="EMBL" id="ROU04372.1"/>
    </source>
</evidence>
<keyword evidence="5 8" id="KW-0812">Transmembrane</keyword>
<dbReference type="PANTHER" id="PTHR32196:SF21">
    <property type="entry name" value="ABC TRANSPORTER PERMEASE PROTEIN YPHD-RELATED"/>
    <property type="match status" value="1"/>
</dbReference>
<feature type="transmembrane region" description="Helical" evidence="8">
    <location>
        <begin position="275"/>
        <end position="306"/>
    </location>
</feature>
<comment type="caution">
    <text evidence="9">The sequence shown here is derived from an EMBL/GenBank/DDBJ whole genome shotgun (WGS) entry which is preliminary data.</text>
</comment>
<evidence type="ECO:0000313" key="10">
    <source>
        <dbReference type="Proteomes" id="UP000268016"/>
    </source>
</evidence>
<evidence type="ECO:0000256" key="2">
    <source>
        <dbReference type="ARBA" id="ARBA00022448"/>
    </source>
</evidence>
<keyword evidence="3" id="KW-1003">Cell membrane</keyword>
<evidence type="ECO:0000256" key="7">
    <source>
        <dbReference type="ARBA" id="ARBA00023136"/>
    </source>
</evidence>
<dbReference type="Proteomes" id="UP000268016">
    <property type="component" value="Unassembled WGS sequence"/>
</dbReference>
<dbReference type="AlphaFoldDB" id="A0A3N2RA69"/>
<reference evidence="9 10" key="1">
    <citation type="submission" date="2018-10" db="EMBL/GenBank/DDBJ databases">
        <title>Histidinibacterium lentulum gen. nov., sp. nov., a marine bacterium from the culture broth of Picochlorum sp. 122.</title>
        <authorList>
            <person name="Wang G."/>
        </authorList>
    </citation>
    <scope>NUCLEOTIDE SEQUENCE [LARGE SCALE GENOMIC DNA]</scope>
    <source>
        <strain evidence="9 10">B17</strain>
    </source>
</reference>
<dbReference type="GO" id="GO:0005886">
    <property type="term" value="C:plasma membrane"/>
    <property type="evidence" value="ECO:0007669"/>
    <property type="project" value="UniProtKB-SubCell"/>
</dbReference>
<accession>A0A3N2RA69</accession>
<feature type="transmembrane region" description="Helical" evidence="8">
    <location>
        <begin position="187"/>
        <end position="209"/>
    </location>
</feature>
<protein>
    <submittedName>
        <fullName evidence="9">ABC transporter permease</fullName>
    </submittedName>
</protein>
<dbReference type="EMBL" id="RDRB01000001">
    <property type="protein sequence ID" value="ROU04372.1"/>
    <property type="molecule type" value="Genomic_DNA"/>
</dbReference>
<dbReference type="OrthoDB" id="192433at2"/>
<evidence type="ECO:0000256" key="3">
    <source>
        <dbReference type="ARBA" id="ARBA00022475"/>
    </source>
</evidence>
<dbReference type="InterPro" id="IPR001851">
    <property type="entry name" value="ABC_transp_permease"/>
</dbReference>
<feature type="transmembrane region" description="Helical" evidence="8">
    <location>
        <begin position="318"/>
        <end position="338"/>
    </location>
</feature>
<keyword evidence="10" id="KW-1185">Reference proteome</keyword>
<evidence type="ECO:0000256" key="6">
    <source>
        <dbReference type="ARBA" id="ARBA00022989"/>
    </source>
</evidence>
<keyword evidence="2" id="KW-0813">Transport</keyword>
<sequence>MTEASEKTPSTGSAARGGTTAATPAGGLSKAGIAGFLARQGILVAFVLFMIGFTLANERFISPDNVLGVIRSSAILGVMALGVTFVVISGNLDLSVGSMMSFSTIVVLDLHDQIGPGLAIPAMFALTLCLGAFNGFLVGYLKLNSLIVTLGMLSAIHGLTLTWSGGKNMDIADKAGTWFSVFGQERVLGIPMPILIFLLLASLLGIMLAKTPFGRKVYAVGGNGTAATFSGIRRARTVFTCYLISAFCVATAGLLQASRSLGSQNTVGQGMELEVLAAVILGGASLLGGSGTIFKTVIGVLILGFIQNGLLLVGLQFYVQYVVTWVIIILAVWLDIAAKRGRLLSPIA</sequence>
<evidence type="ECO:0000256" key="8">
    <source>
        <dbReference type="SAM" id="Phobius"/>
    </source>
</evidence>
<feature type="transmembrane region" description="Helical" evidence="8">
    <location>
        <begin position="146"/>
        <end position="166"/>
    </location>
</feature>
<evidence type="ECO:0000256" key="1">
    <source>
        <dbReference type="ARBA" id="ARBA00004651"/>
    </source>
</evidence>
<organism evidence="9 10">
    <name type="scientific">Histidinibacterium lentulum</name>
    <dbReference type="NCBI Taxonomy" id="2480588"/>
    <lineage>
        <taxon>Bacteria</taxon>
        <taxon>Pseudomonadati</taxon>
        <taxon>Pseudomonadota</taxon>
        <taxon>Alphaproteobacteria</taxon>
        <taxon>Rhodobacterales</taxon>
        <taxon>Paracoccaceae</taxon>
        <taxon>Histidinibacterium</taxon>
    </lineage>
</organism>
<gene>
    <name evidence="9" type="ORF">EAT49_03005</name>
</gene>
<name>A0A3N2RA69_9RHOB</name>
<feature type="transmembrane region" description="Helical" evidence="8">
    <location>
        <begin position="237"/>
        <end position="255"/>
    </location>
</feature>